<dbReference type="SUPFAM" id="SSF57414">
    <property type="entry name" value="Hairpin loop containing domain-like"/>
    <property type="match status" value="1"/>
</dbReference>
<comment type="caution">
    <text evidence="2">The sequence shown here is derived from an EMBL/GenBank/DDBJ whole genome shotgun (WGS) entry which is preliminary data.</text>
</comment>
<feature type="domain" description="C-type lectin" evidence="1">
    <location>
        <begin position="109"/>
        <end position="242"/>
    </location>
</feature>
<evidence type="ECO:0000313" key="3">
    <source>
        <dbReference type="Proteomes" id="UP000596742"/>
    </source>
</evidence>
<dbReference type="EMBL" id="UYJE01002440">
    <property type="protein sequence ID" value="VDI10729.1"/>
    <property type="molecule type" value="Genomic_DNA"/>
</dbReference>
<evidence type="ECO:0000313" key="2">
    <source>
        <dbReference type="EMBL" id="VDI10729.1"/>
    </source>
</evidence>
<dbReference type="Gene3D" id="3.10.100.10">
    <property type="entry name" value="Mannose-Binding Protein A, subunit A"/>
    <property type="match status" value="1"/>
</dbReference>
<protein>
    <recommendedName>
        <fullName evidence="1">C-type lectin domain-containing protein</fullName>
    </recommendedName>
</protein>
<dbReference type="InterPro" id="IPR003609">
    <property type="entry name" value="Pan_app"/>
</dbReference>
<name>A0A8B6CY33_MYTGA</name>
<organism evidence="2 3">
    <name type="scientific">Mytilus galloprovincialis</name>
    <name type="common">Mediterranean mussel</name>
    <dbReference type="NCBI Taxonomy" id="29158"/>
    <lineage>
        <taxon>Eukaryota</taxon>
        <taxon>Metazoa</taxon>
        <taxon>Spiralia</taxon>
        <taxon>Lophotrochozoa</taxon>
        <taxon>Mollusca</taxon>
        <taxon>Bivalvia</taxon>
        <taxon>Autobranchia</taxon>
        <taxon>Pteriomorphia</taxon>
        <taxon>Mytilida</taxon>
        <taxon>Mytiloidea</taxon>
        <taxon>Mytilidae</taxon>
        <taxon>Mytilinae</taxon>
        <taxon>Mytilus</taxon>
    </lineage>
</organism>
<dbReference type="OrthoDB" id="6083339at2759"/>
<dbReference type="SMART" id="SM00034">
    <property type="entry name" value="CLECT"/>
    <property type="match status" value="1"/>
</dbReference>
<accession>A0A8B6CY33</accession>
<keyword evidence="3" id="KW-1185">Reference proteome</keyword>
<dbReference type="Gene3D" id="3.50.4.10">
    <property type="entry name" value="Hepatocyte Growth Factor"/>
    <property type="match status" value="1"/>
</dbReference>
<dbReference type="InterPro" id="IPR016186">
    <property type="entry name" value="C-type_lectin-like/link_sf"/>
</dbReference>
<sequence>MIPVYTIITEMNASLIVGVILTLTKFGHAVSVTWYKSQLTGTNNANDIKWSVKVRSVTECCYQCTFNSNCRSFQYETGTGYCTLLFAFRQTGPFVNSTGIVHYRDYLVCPNGYDPLPTSNACVALHTGYRTWNDSLIACKNEGADLPILDTDTLFDEFIDYMDNKAVASNRVAVHGRVVYNIGYWGNGGIIDSSKFCGSQPDLLHTLDVCLFMAHVGESWCGSPVNRLDDAACDELSLRICMLKL</sequence>
<evidence type="ECO:0000259" key="1">
    <source>
        <dbReference type="SMART" id="SM00034"/>
    </source>
</evidence>
<proteinExistence type="predicted"/>
<reference evidence="2" key="1">
    <citation type="submission" date="2018-11" db="EMBL/GenBank/DDBJ databases">
        <authorList>
            <person name="Alioto T."/>
            <person name="Alioto T."/>
        </authorList>
    </citation>
    <scope>NUCLEOTIDE SEQUENCE</scope>
</reference>
<dbReference type="Pfam" id="PF00024">
    <property type="entry name" value="PAN_1"/>
    <property type="match status" value="1"/>
</dbReference>
<gene>
    <name evidence="2" type="ORF">MGAL_10B030655</name>
</gene>
<dbReference type="InterPro" id="IPR001304">
    <property type="entry name" value="C-type_lectin-like"/>
</dbReference>
<dbReference type="SUPFAM" id="SSF56436">
    <property type="entry name" value="C-type lectin-like"/>
    <property type="match status" value="1"/>
</dbReference>
<dbReference type="InterPro" id="IPR016187">
    <property type="entry name" value="CTDL_fold"/>
</dbReference>
<dbReference type="CDD" id="cd00037">
    <property type="entry name" value="CLECT"/>
    <property type="match status" value="1"/>
</dbReference>
<dbReference type="AlphaFoldDB" id="A0A8B6CY33"/>
<dbReference type="Proteomes" id="UP000596742">
    <property type="component" value="Unassembled WGS sequence"/>
</dbReference>